<keyword evidence="5" id="KW-0732">Signal</keyword>
<evidence type="ECO:0000256" key="5">
    <source>
        <dbReference type="ARBA" id="ARBA00022729"/>
    </source>
</evidence>
<keyword evidence="8 12" id="KW-0675">Receptor</keyword>
<dbReference type="GO" id="GO:0015344">
    <property type="term" value="F:siderophore uptake transmembrane transporter activity"/>
    <property type="evidence" value="ECO:0007669"/>
    <property type="project" value="TreeGrafter"/>
</dbReference>
<keyword evidence="7 10" id="KW-0472">Membrane</keyword>
<reference evidence="12" key="1">
    <citation type="submission" date="2022-04" db="EMBL/GenBank/DDBJ databases">
        <title>Hymenobacter sp. isolated from the air.</title>
        <authorList>
            <person name="Won M."/>
            <person name="Lee C.-M."/>
            <person name="Woen H.-Y."/>
            <person name="Kwon S.-W."/>
        </authorList>
    </citation>
    <scope>NUCLEOTIDE SEQUENCE</scope>
    <source>
        <strain evidence="12">5116S-3</strain>
    </source>
</reference>
<organism evidence="12 13">
    <name type="scientific">Hymenobacter cellulosilyticus</name>
    <dbReference type="NCBI Taxonomy" id="2932248"/>
    <lineage>
        <taxon>Bacteria</taxon>
        <taxon>Pseudomonadati</taxon>
        <taxon>Bacteroidota</taxon>
        <taxon>Cytophagia</taxon>
        <taxon>Cytophagales</taxon>
        <taxon>Hymenobacteraceae</taxon>
        <taxon>Hymenobacter</taxon>
    </lineage>
</organism>
<dbReference type="InterPro" id="IPR000531">
    <property type="entry name" value="Beta-barrel_TonB"/>
</dbReference>
<dbReference type="SUPFAM" id="SSF56935">
    <property type="entry name" value="Porins"/>
    <property type="match status" value="1"/>
</dbReference>
<comment type="similarity">
    <text evidence="10">Belongs to the TonB-dependent receptor family.</text>
</comment>
<dbReference type="Proteomes" id="UP000831796">
    <property type="component" value="Chromosome"/>
</dbReference>
<keyword evidence="3 10" id="KW-1134">Transmembrane beta strand</keyword>
<keyword evidence="6" id="KW-0798">TonB box</keyword>
<dbReference type="GO" id="GO:0009279">
    <property type="term" value="C:cell outer membrane"/>
    <property type="evidence" value="ECO:0007669"/>
    <property type="project" value="UniProtKB-SubCell"/>
</dbReference>
<gene>
    <name evidence="12" type="ORF">MUN79_07025</name>
</gene>
<keyword evidence="2 10" id="KW-0813">Transport</keyword>
<sequence length="280" mass="30954">MSGSLGGAYSLTEKLLLKANVSRGFRAPNIAELASNGKHEGTIRYELGDPTLKAETSLQLDGGVSYTTDHISLSLDAFRNQIQNYVFPERVEGAVSEEGDPVFQYNQGTARLAGGEATLDIHPHPLDWLHFENSFSMVRARQLNQPEGQQYLPFIPADRLQSTVRVNFHTVGKSRLSNLYARAGLEHTFAQNRFFSAFDTETRTPGYTLVNVGLGSDVVNARARTLFSLYLTATNLFDVGYQSHLSRLKYAAYNVANGRNGVFNMGRNVSLKLVVPLAFN</sequence>
<evidence type="ECO:0000256" key="8">
    <source>
        <dbReference type="ARBA" id="ARBA00023170"/>
    </source>
</evidence>
<dbReference type="RefSeq" id="WP_244677021.1">
    <property type="nucleotide sequence ID" value="NZ_CP095046.1"/>
</dbReference>
<dbReference type="Gene3D" id="2.40.170.20">
    <property type="entry name" value="TonB-dependent receptor, beta-barrel domain"/>
    <property type="match status" value="1"/>
</dbReference>
<dbReference type="Pfam" id="PF00593">
    <property type="entry name" value="TonB_dep_Rec_b-barrel"/>
    <property type="match status" value="1"/>
</dbReference>
<comment type="subcellular location">
    <subcellularLocation>
        <location evidence="1 10">Cell outer membrane</location>
        <topology evidence="1 10">Multi-pass membrane protein</topology>
    </subcellularLocation>
</comment>
<name>A0A8T9QCV7_9BACT</name>
<keyword evidence="9 10" id="KW-0998">Cell outer membrane</keyword>
<evidence type="ECO:0000256" key="9">
    <source>
        <dbReference type="ARBA" id="ARBA00023237"/>
    </source>
</evidence>
<evidence type="ECO:0000256" key="4">
    <source>
        <dbReference type="ARBA" id="ARBA00022692"/>
    </source>
</evidence>
<evidence type="ECO:0000259" key="11">
    <source>
        <dbReference type="Pfam" id="PF00593"/>
    </source>
</evidence>
<dbReference type="PANTHER" id="PTHR30069:SF29">
    <property type="entry name" value="HEMOGLOBIN AND HEMOGLOBIN-HAPTOGLOBIN-BINDING PROTEIN 1-RELATED"/>
    <property type="match status" value="1"/>
</dbReference>
<dbReference type="InterPro" id="IPR036942">
    <property type="entry name" value="Beta-barrel_TonB_sf"/>
</dbReference>
<evidence type="ECO:0000256" key="3">
    <source>
        <dbReference type="ARBA" id="ARBA00022452"/>
    </source>
</evidence>
<proteinExistence type="inferred from homology"/>
<evidence type="ECO:0000256" key="2">
    <source>
        <dbReference type="ARBA" id="ARBA00022448"/>
    </source>
</evidence>
<evidence type="ECO:0000313" key="12">
    <source>
        <dbReference type="EMBL" id="UOQ73670.1"/>
    </source>
</evidence>
<dbReference type="AlphaFoldDB" id="A0A8T9QCV7"/>
<dbReference type="PANTHER" id="PTHR30069">
    <property type="entry name" value="TONB-DEPENDENT OUTER MEMBRANE RECEPTOR"/>
    <property type="match status" value="1"/>
</dbReference>
<evidence type="ECO:0000256" key="7">
    <source>
        <dbReference type="ARBA" id="ARBA00023136"/>
    </source>
</evidence>
<keyword evidence="4 10" id="KW-0812">Transmembrane</keyword>
<dbReference type="KEGG" id="hcu:MUN79_07025"/>
<dbReference type="EMBL" id="CP095046">
    <property type="protein sequence ID" value="UOQ73670.1"/>
    <property type="molecule type" value="Genomic_DNA"/>
</dbReference>
<evidence type="ECO:0000256" key="6">
    <source>
        <dbReference type="ARBA" id="ARBA00023077"/>
    </source>
</evidence>
<protein>
    <submittedName>
        <fullName evidence="12">TonB-dependent receptor</fullName>
    </submittedName>
</protein>
<dbReference type="GO" id="GO:0044718">
    <property type="term" value="P:siderophore transmembrane transport"/>
    <property type="evidence" value="ECO:0007669"/>
    <property type="project" value="TreeGrafter"/>
</dbReference>
<dbReference type="PROSITE" id="PS52016">
    <property type="entry name" value="TONB_DEPENDENT_REC_3"/>
    <property type="match status" value="1"/>
</dbReference>
<evidence type="ECO:0000256" key="1">
    <source>
        <dbReference type="ARBA" id="ARBA00004571"/>
    </source>
</evidence>
<accession>A0A8T9QCV7</accession>
<evidence type="ECO:0000313" key="13">
    <source>
        <dbReference type="Proteomes" id="UP000831796"/>
    </source>
</evidence>
<dbReference type="InterPro" id="IPR039426">
    <property type="entry name" value="TonB-dep_rcpt-like"/>
</dbReference>
<feature type="domain" description="TonB-dependent receptor-like beta-barrel" evidence="11">
    <location>
        <begin position="2"/>
        <end position="236"/>
    </location>
</feature>
<keyword evidence="13" id="KW-1185">Reference proteome</keyword>
<evidence type="ECO:0000256" key="10">
    <source>
        <dbReference type="PROSITE-ProRule" id="PRU01360"/>
    </source>
</evidence>